<evidence type="ECO:0000256" key="1">
    <source>
        <dbReference type="SAM" id="MobiDB-lite"/>
    </source>
</evidence>
<keyword evidence="2" id="KW-0732">Signal</keyword>
<comment type="caution">
    <text evidence="3">The sequence shown here is derived from an EMBL/GenBank/DDBJ whole genome shotgun (WGS) entry which is preliminary data.</text>
</comment>
<reference evidence="4" key="1">
    <citation type="submission" date="2019-01" db="EMBL/GenBank/DDBJ databases">
        <title>Cytophagaceae bacterium strain CAR-16.</title>
        <authorList>
            <person name="Chen W.-M."/>
        </authorList>
    </citation>
    <scope>NUCLEOTIDE SEQUENCE [LARGE SCALE GENOMIC DNA]</scope>
    <source>
        <strain evidence="4">CHR27</strain>
    </source>
</reference>
<dbReference type="Proteomes" id="UP000290958">
    <property type="component" value="Unassembled WGS sequence"/>
</dbReference>
<dbReference type="AlphaFoldDB" id="A0A4Q1KFI9"/>
<evidence type="ECO:0008006" key="5">
    <source>
        <dbReference type="Google" id="ProtNLM"/>
    </source>
</evidence>
<dbReference type="EMBL" id="SBKP01000012">
    <property type="protein sequence ID" value="RXR27567.1"/>
    <property type="molecule type" value="Genomic_DNA"/>
</dbReference>
<accession>A0A4Q1KFI9</accession>
<protein>
    <recommendedName>
        <fullName evidence="5">MipA/OmpV family protein</fullName>
    </recommendedName>
</protein>
<evidence type="ECO:0000256" key="2">
    <source>
        <dbReference type="SAM" id="SignalP"/>
    </source>
</evidence>
<evidence type="ECO:0000313" key="3">
    <source>
        <dbReference type="EMBL" id="RXR27567.1"/>
    </source>
</evidence>
<gene>
    <name evidence="3" type="ORF">EQG66_11860</name>
</gene>
<name>A0A4Q1KFI9_9SPHN</name>
<evidence type="ECO:0000313" key="4">
    <source>
        <dbReference type="Proteomes" id="UP000290958"/>
    </source>
</evidence>
<keyword evidence="4" id="KW-1185">Reference proteome</keyword>
<feature type="chain" id="PRO_5020926481" description="MipA/OmpV family protein" evidence="2">
    <location>
        <begin position="27"/>
        <end position="153"/>
    </location>
</feature>
<feature type="signal peptide" evidence="2">
    <location>
        <begin position="1"/>
        <end position="26"/>
    </location>
</feature>
<proteinExistence type="predicted"/>
<sequence>MRGNAPLIAGLAVLALAGVPSSPALARSAPNGPEASAAPISQAVRQPQRASNEYAALPIEGMVKRDGAYYLDIDVRALEREGFDTYATVGGSQAGFARLSAGLVTTAPLSGALFDGWTLIGMTGYGRRTDTSVLRNLESGNQWVGGLGFGYRF</sequence>
<feature type="region of interest" description="Disordered" evidence="1">
    <location>
        <begin position="25"/>
        <end position="44"/>
    </location>
</feature>
<dbReference type="OrthoDB" id="5462484at2"/>
<dbReference type="RefSeq" id="WP_129404799.1">
    <property type="nucleotide sequence ID" value="NZ_SBKP01000012.1"/>
</dbReference>
<organism evidence="3 4">
    <name type="scientific">Sphingobium fluviale</name>
    <dbReference type="NCBI Taxonomy" id="2506423"/>
    <lineage>
        <taxon>Bacteria</taxon>
        <taxon>Pseudomonadati</taxon>
        <taxon>Pseudomonadota</taxon>
        <taxon>Alphaproteobacteria</taxon>
        <taxon>Sphingomonadales</taxon>
        <taxon>Sphingomonadaceae</taxon>
        <taxon>Sphingobium</taxon>
    </lineage>
</organism>